<proteinExistence type="predicted"/>
<gene>
    <name evidence="1" type="ORF">MPL3365_30531</name>
</gene>
<name>A0A090GES9_MESPL</name>
<dbReference type="Proteomes" id="UP000046122">
    <property type="component" value="Unassembled WGS sequence"/>
</dbReference>
<sequence>MDWSVNEDGGAGNRRASGCLPGLHSHFMAEWKPECPKVSGLLHLTKKAILAAKCRKWLFDRFTSKPCCTIVQCSTILPVSRQNSS</sequence>
<evidence type="ECO:0000313" key="1">
    <source>
        <dbReference type="EMBL" id="CDX59243.1"/>
    </source>
</evidence>
<reference evidence="1 2" key="1">
    <citation type="submission" date="2014-08" db="EMBL/GenBank/DDBJ databases">
        <authorList>
            <person name="Moulin Lionel"/>
        </authorList>
    </citation>
    <scope>NUCLEOTIDE SEQUENCE [LARGE SCALE GENOMIC DNA]</scope>
</reference>
<accession>A0A090GES9</accession>
<dbReference type="AlphaFoldDB" id="A0A090GES9"/>
<dbReference type="EMBL" id="CCNE01000023">
    <property type="protein sequence ID" value="CDX59243.1"/>
    <property type="molecule type" value="Genomic_DNA"/>
</dbReference>
<protein>
    <submittedName>
        <fullName evidence="1">Uncharacterized protein</fullName>
    </submittedName>
</protein>
<evidence type="ECO:0000313" key="2">
    <source>
        <dbReference type="Proteomes" id="UP000046122"/>
    </source>
</evidence>
<organism evidence="1 2">
    <name type="scientific">Mesorhizobium plurifarium</name>
    <dbReference type="NCBI Taxonomy" id="69974"/>
    <lineage>
        <taxon>Bacteria</taxon>
        <taxon>Pseudomonadati</taxon>
        <taxon>Pseudomonadota</taxon>
        <taxon>Alphaproteobacteria</taxon>
        <taxon>Hyphomicrobiales</taxon>
        <taxon>Phyllobacteriaceae</taxon>
        <taxon>Mesorhizobium</taxon>
    </lineage>
</organism>